<dbReference type="InterPro" id="IPR029149">
    <property type="entry name" value="Creatin/AminoP/Spt16_N"/>
</dbReference>
<dbReference type="Gene3D" id="3.90.230.10">
    <property type="entry name" value="Creatinase/methionine aminopeptidase superfamily"/>
    <property type="match status" value="1"/>
</dbReference>
<evidence type="ECO:0000313" key="7">
    <source>
        <dbReference type="Proteomes" id="UP000809081"/>
    </source>
</evidence>
<dbReference type="InterPro" id="IPR000994">
    <property type="entry name" value="Pept_M24"/>
</dbReference>
<feature type="domain" description="Peptidase M24" evidence="4">
    <location>
        <begin position="140"/>
        <end position="342"/>
    </location>
</feature>
<reference evidence="6 7" key="1">
    <citation type="submission" date="2021-01" db="EMBL/GenBank/DDBJ databases">
        <title>Genomic Encyclopedia of Type Strains, Phase IV (KMG-IV): sequencing the most valuable type-strain genomes for metagenomic binning, comparative biology and taxonomic classification.</title>
        <authorList>
            <person name="Goeker M."/>
        </authorList>
    </citation>
    <scope>NUCLEOTIDE SEQUENCE [LARGE SCALE GENOMIC DNA]</scope>
    <source>
        <strain evidence="6 7">DSM 27513</strain>
    </source>
</reference>
<keyword evidence="7" id="KW-1185">Reference proteome</keyword>
<dbReference type="GO" id="GO:0004177">
    <property type="term" value="F:aminopeptidase activity"/>
    <property type="evidence" value="ECO:0007669"/>
    <property type="project" value="UniProtKB-KW"/>
</dbReference>
<keyword evidence="6" id="KW-0645">Protease</keyword>
<dbReference type="SUPFAM" id="SSF55920">
    <property type="entry name" value="Creatinase/aminopeptidase"/>
    <property type="match status" value="1"/>
</dbReference>
<dbReference type="Gene3D" id="3.40.350.10">
    <property type="entry name" value="Creatinase/prolidase N-terminal domain"/>
    <property type="match status" value="1"/>
</dbReference>
<feature type="domain" description="Creatinase N-terminal" evidence="5">
    <location>
        <begin position="8"/>
        <end position="132"/>
    </location>
</feature>
<dbReference type="EMBL" id="JAFBEI010000002">
    <property type="protein sequence ID" value="MBM7635339.1"/>
    <property type="molecule type" value="Genomic_DNA"/>
</dbReference>
<dbReference type="PANTHER" id="PTHR46112:SF3">
    <property type="entry name" value="AMINOPEPTIDASE YPDF"/>
    <property type="match status" value="1"/>
</dbReference>
<dbReference type="InterPro" id="IPR050659">
    <property type="entry name" value="Peptidase_M24B"/>
</dbReference>
<evidence type="ECO:0000256" key="3">
    <source>
        <dbReference type="RuleBase" id="RU000590"/>
    </source>
</evidence>
<name>A0ABS2PJ07_9STRE</name>
<evidence type="ECO:0000259" key="5">
    <source>
        <dbReference type="Pfam" id="PF01321"/>
    </source>
</evidence>
<dbReference type="CDD" id="cd01092">
    <property type="entry name" value="APP-like"/>
    <property type="match status" value="1"/>
</dbReference>
<comment type="similarity">
    <text evidence="3">Belongs to the peptidase M24B family.</text>
</comment>
<dbReference type="PANTHER" id="PTHR46112">
    <property type="entry name" value="AMINOPEPTIDASE"/>
    <property type="match status" value="1"/>
</dbReference>
<evidence type="ECO:0000256" key="1">
    <source>
        <dbReference type="ARBA" id="ARBA00022723"/>
    </source>
</evidence>
<comment type="caution">
    <text evidence="6">The sequence shown here is derived from an EMBL/GenBank/DDBJ whole genome shotgun (WGS) entry which is preliminary data.</text>
</comment>
<dbReference type="EC" id="3.4.11.9" evidence="6"/>
<dbReference type="InterPro" id="IPR001131">
    <property type="entry name" value="Peptidase_M24B_aminopep-P_CS"/>
</dbReference>
<dbReference type="SUPFAM" id="SSF53092">
    <property type="entry name" value="Creatinase/prolidase N-terminal domain"/>
    <property type="match status" value="1"/>
</dbReference>
<dbReference type="InterPro" id="IPR036005">
    <property type="entry name" value="Creatinase/aminopeptidase-like"/>
</dbReference>
<evidence type="ECO:0000313" key="6">
    <source>
        <dbReference type="EMBL" id="MBM7635339.1"/>
    </source>
</evidence>
<evidence type="ECO:0000259" key="4">
    <source>
        <dbReference type="Pfam" id="PF00557"/>
    </source>
</evidence>
<dbReference type="InterPro" id="IPR000587">
    <property type="entry name" value="Creatinase_N"/>
</dbReference>
<gene>
    <name evidence="6" type="ORF">JOC31_000130</name>
</gene>
<dbReference type="PROSITE" id="PS00491">
    <property type="entry name" value="PROLINE_PEPTIDASE"/>
    <property type="match status" value="1"/>
</dbReference>
<dbReference type="Proteomes" id="UP000809081">
    <property type="component" value="Unassembled WGS sequence"/>
</dbReference>
<keyword evidence="2 6" id="KW-0378">Hydrolase</keyword>
<keyword evidence="1 3" id="KW-0479">Metal-binding</keyword>
<dbReference type="Pfam" id="PF01321">
    <property type="entry name" value="Creatinase_N"/>
    <property type="match status" value="1"/>
</dbReference>
<proteinExistence type="inferred from homology"/>
<organism evidence="6 7">
    <name type="scientific">Streptococcus saliviloxodontae</name>
    <dbReference type="NCBI Taxonomy" id="1349416"/>
    <lineage>
        <taxon>Bacteria</taxon>
        <taxon>Bacillati</taxon>
        <taxon>Bacillota</taxon>
        <taxon>Bacilli</taxon>
        <taxon>Lactobacillales</taxon>
        <taxon>Streptococcaceae</taxon>
        <taxon>Streptococcus</taxon>
    </lineage>
</organism>
<dbReference type="Pfam" id="PF00557">
    <property type="entry name" value="Peptidase_M24"/>
    <property type="match status" value="1"/>
</dbReference>
<evidence type="ECO:0000256" key="2">
    <source>
        <dbReference type="ARBA" id="ARBA00022801"/>
    </source>
</evidence>
<sequence length="359" mass="40468">MTNHIEERLKRVEDKLVETGLDGFIVSGQRNVYYLTGFWGTEATVFIGRNRRLFLTDARYTLIAKQSITADFDIIETRAALEEIAKLLGGSDIKTIGFDEQVTYADYQHLLRVFAEYDLKAQSLFLEDLRMIKDASEIAAIRKACQISDKAFIDVLDFIKPGQTTEMAVNHFLDARMRHYGAECASFEFIVASGYRSAMPHGVASDKVIQSGETLTLDFGCYYDHYVSDMTRTVHVGHVTDEEHRIYETVLAANQALIEAAKAGVTYRQFDQIPRQVIKDAGFGDYFTHGIGHGIGLDIHEYPYFGTSDETIKPNMVLTDEPGIYIPDKYGVRIEDDLLITEDGCEVLTLAPKELIVIK</sequence>
<accession>A0ABS2PJ07</accession>
<protein>
    <submittedName>
        <fullName evidence="6">Xaa-Pro aminopeptidase</fullName>
        <ecNumber evidence="6">3.4.11.9</ecNumber>
    </submittedName>
</protein>
<keyword evidence="6" id="KW-0031">Aminopeptidase</keyword>